<dbReference type="Proteomes" id="UP001153334">
    <property type="component" value="Unassembled WGS sequence"/>
</dbReference>
<sequence length="563" mass="60829">MTANTSNPHDVQVEEGSEAQSTPYQETEENTGDVEKASGMVGAVSDHSAKQSEKGDTVRTIRGFKWFIVYTTLLSTVLFYALESTVVANIQPSIVETFGSVDKLPWIGTAVYLGGQTILPTGRAYAVFNVKWYFLTAVVVFQTGSILSGAAPNIDALIVGRVLQGIGASGCYAGALTYLSMITSPQERPLYLSGVIGIWAAGSVVGPVIGGAFAETYLTWRWGFYINPVVAGAVAPGLIFYLPNIDPAPELTFRQKLRSMDWIGIFVFLGGAAIFTTALTFGGIEYPFNSATEIVLFTLSGIFLVAFILVSIYHPLVPRENRLYPIHLTKRLELSILQYCLLVDGGALVTTLFYMPLLFQFTRGDGPLEAGVRLLPFLSTMVAFCVLNGFLLPRWGYYMPWYAFGTALLLIGSALMATVTTSTSDARLYGYNVLLGSGCGSFFTAGFSITQALVSESELSNVISLMSVGQTMGSIFYLSLGGSLFQNIGSQQIRRLIPTLSAGDALQLTTGTSSAVYKALGPHDQFIVIEQVTIAIRHVFLVVVVTSAIGFIGSLFLSRRKIY</sequence>
<keyword evidence="2" id="KW-1185">Reference proteome</keyword>
<reference evidence="1" key="1">
    <citation type="submission" date="2022-11" db="EMBL/GenBank/DDBJ databases">
        <title>Genome Sequence of Nemania bipapillata.</title>
        <authorList>
            <person name="Buettner E."/>
        </authorList>
    </citation>
    <scope>NUCLEOTIDE SEQUENCE</scope>
    <source>
        <strain evidence="1">CP14</strain>
    </source>
</reference>
<organism evidence="1 2">
    <name type="scientific">Nemania bipapillata</name>
    <dbReference type="NCBI Taxonomy" id="110536"/>
    <lineage>
        <taxon>Eukaryota</taxon>
        <taxon>Fungi</taxon>
        <taxon>Dikarya</taxon>
        <taxon>Ascomycota</taxon>
        <taxon>Pezizomycotina</taxon>
        <taxon>Sordariomycetes</taxon>
        <taxon>Xylariomycetidae</taxon>
        <taxon>Xylariales</taxon>
        <taxon>Xylariaceae</taxon>
        <taxon>Nemania</taxon>
    </lineage>
</organism>
<dbReference type="EMBL" id="JAPESX010001142">
    <property type="protein sequence ID" value="KAJ8117000.1"/>
    <property type="molecule type" value="Genomic_DNA"/>
</dbReference>
<evidence type="ECO:0000313" key="1">
    <source>
        <dbReference type="EMBL" id="KAJ8117000.1"/>
    </source>
</evidence>
<evidence type="ECO:0000313" key="2">
    <source>
        <dbReference type="Proteomes" id="UP001153334"/>
    </source>
</evidence>
<accession>A0ACC2IP60</accession>
<protein>
    <submittedName>
        <fullName evidence="1">Uncharacterized protein</fullName>
    </submittedName>
</protein>
<gene>
    <name evidence="1" type="ORF">ONZ43_g4310</name>
</gene>
<comment type="caution">
    <text evidence="1">The sequence shown here is derived from an EMBL/GenBank/DDBJ whole genome shotgun (WGS) entry which is preliminary data.</text>
</comment>
<proteinExistence type="predicted"/>
<name>A0ACC2IP60_9PEZI</name>